<keyword evidence="4" id="KW-1185">Reference proteome</keyword>
<dbReference type="GO" id="GO:0008270">
    <property type="term" value="F:zinc ion binding"/>
    <property type="evidence" value="ECO:0007669"/>
    <property type="project" value="UniProtKB-KW"/>
</dbReference>
<organism evidence="3 4">
    <name type="scientific">Riccia sorocarpa</name>
    <dbReference type="NCBI Taxonomy" id="122646"/>
    <lineage>
        <taxon>Eukaryota</taxon>
        <taxon>Viridiplantae</taxon>
        <taxon>Streptophyta</taxon>
        <taxon>Embryophyta</taxon>
        <taxon>Marchantiophyta</taxon>
        <taxon>Marchantiopsida</taxon>
        <taxon>Marchantiidae</taxon>
        <taxon>Marchantiales</taxon>
        <taxon>Ricciaceae</taxon>
        <taxon>Riccia</taxon>
    </lineage>
</organism>
<evidence type="ECO:0000259" key="2">
    <source>
        <dbReference type="PROSITE" id="PS50966"/>
    </source>
</evidence>
<dbReference type="PROSITE" id="PS50966">
    <property type="entry name" value="ZF_SWIM"/>
    <property type="match status" value="1"/>
</dbReference>
<dbReference type="InterPro" id="IPR007527">
    <property type="entry name" value="Znf_SWIM"/>
</dbReference>
<reference evidence="3 4" key="1">
    <citation type="submission" date="2024-09" db="EMBL/GenBank/DDBJ databases">
        <title>Chromosome-scale assembly of Riccia sorocarpa.</title>
        <authorList>
            <person name="Paukszto L."/>
        </authorList>
    </citation>
    <scope>NUCLEOTIDE SEQUENCE [LARGE SCALE GENOMIC DNA]</scope>
    <source>
        <strain evidence="3">LP-2024</strain>
        <tissue evidence="3">Aerial parts of the thallus</tissue>
    </source>
</reference>
<evidence type="ECO:0000313" key="3">
    <source>
        <dbReference type="EMBL" id="KAL3694150.1"/>
    </source>
</evidence>
<proteinExistence type="predicted"/>
<evidence type="ECO:0000256" key="1">
    <source>
        <dbReference type="PROSITE-ProRule" id="PRU00325"/>
    </source>
</evidence>
<accession>A0ABD3HV52</accession>
<name>A0ABD3HV52_9MARC</name>
<feature type="domain" description="SWIM-type" evidence="2">
    <location>
        <begin position="96"/>
        <end position="130"/>
    </location>
</feature>
<gene>
    <name evidence="3" type="ORF">R1sor_007801</name>
</gene>
<protein>
    <recommendedName>
        <fullName evidence="2">SWIM-type domain-containing protein</fullName>
    </recommendedName>
</protein>
<keyword evidence="1" id="KW-0862">Zinc</keyword>
<keyword evidence="1" id="KW-0863">Zinc-finger</keyword>
<dbReference type="Proteomes" id="UP001633002">
    <property type="component" value="Unassembled WGS sequence"/>
</dbReference>
<dbReference type="EMBL" id="JBJQOH010000003">
    <property type="protein sequence ID" value="KAL3694150.1"/>
    <property type="molecule type" value="Genomic_DNA"/>
</dbReference>
<keyword evidence="1" id="KW-0479">Metal-binding</keyword>
<comment type="caution">
    <text evidence="3">The sequence shown here is derived from an EMBL/GenBank/DDBJ whole genome shotgun (WGS) entry which is preliminary data.</text>
</comment>
<sequence>MACNTEAIPQGLQESEAARRVVWLIMMLTDRLEPFYFCTSELKQQGHIRNRIVGKLVIKAIKRARDIPDSHVIPCPPQNGMKMALVSSQSRNLCFHEVNGWDKDICTCTCGSSIQGNVCKHQIKCLLFLGGFSEVDLQRRLGTHWGTISGSLENIDPNYLSTNAEVFGLDLPVQTLSSDSEDDDCVVLPTPDVALSRLPKQRTLGEFQKEVGNLYAQVSHSTYLCQQAFEFVVEAVGRALALKASSEMHSMVREDDIHTQPFVPLPGNDSSLKRRKDFMERFISKRRVQHKGQDRVEHDWTEINDDNRFEILPSQKMTMQEALDRATHESLDLNVSFNMTIQQSNGVPAAPSKRRTNRRAVQRLFKEQVGVETQPPDVIIIE</sequence>
<evidence type="ECO:0000313" key="4">
    <source>
        <dbReference type="Proteomes" id="UP001633002"/>
    </source>
</evidence>
<dbReference type="AlphaFoldDB" id="A0ABD3HV52"/>